<reference evidence="11" key="1">
    <citation type="submission" date="2020-11" db="EMBL/GenBank/DDBJ databases">
        <authorList>
            <person name="Tran Van P."/>
        </authorList>
    </citation>
    <scope>NUCLEOTIDE SEQUENCE</scope>
</reference>
<dbReference type="EMBL" id="OA569662">
    <property type="protein sequence ID" value="CAD7202660.1"/>
    <property type="molecule type" value="Genomic_DNA"/>
</dbReference>
<dbReference type="PANTHER" id="PTHR13322:SF2">
    <property type="entry name" value="INTEGRATOR COMPLEX SUBUNIT 7"/>
    <property type="match status" value="1"/>
</dbReference>
<dbReference type="AlphaFoldDB" id="A0A7R8VTZ6"/>
<dbReference type="Gene3D" id="1.25.10.10">
    <property type="entry name" value="Leucine-rich Repeat Variant"/>
    <property type="match status" value="1"/>
</dbReference>
<accession>A0A7R8VTZ6</accession>
<dbReference type="Pfam" id="PF24437">
    <property type="entry name" value="INTS7_HB"/>
    <property type="match status" value="1"/>
</dbReference>
<dbReference type="PANTHER" id="PTHR13322">
    <property type="entry name" value="C1ORF73 PROTEIN"/>
    <property type="match status" value="1"/>
</dbReference>
<evidence type="ECO:0000313" key="11">
    <source>
        <dbReference type="EMBL" id="CAD7202660.1"/>
    </source>
</evidence>
<dbReference type="GO" id="GO:0034472">
    <property type="term" value="P:snRNA 3'-end processing"/>
    <property type="evidence" value="ECO:0007669"/>
    <property type="project" value="TreeGrafter"/>
</dbReference>
<evidence type="ECO:0000256" key="7">
    <source>
        <dbReference type="SAM" id="MobiDB-lite"/>
    </source>
</evidence>
<proteinExistence type="inferred from homology"/>
<dbReference type="InterPro" id="IPR033060">
    <property type="entry name" value="INTS7"/>
</dbReference>
<keyword evidence="5" id="KW-0963">Cytoplasm</keyword>
<sequence>MLGNVRVNSFSENGLGEPEQDANSALTELDKGLRSGKVGEQCEAIVRFPRLFEKYPFPILINSSLLKLADVFRVGNNFLRVWVLCVCQQSEKHLDKILNVDEFVRRIFSVIHSNDPIARALTLRTLGSVAGIIPERQQVHHSIRRSLDSHDAVEVEAAISAATQFAAQSRTFAVSMCNKFSDMIRGLSTPAPMKLQLIPILQHMHHDTSTAAMVRELCTDLLPSYPARDFVLVTLNALTQLASATLVDVPKQVSLLLQYLRTDPHWEVKAQALKNLHYLAGQGAHLWPTGAVEAIVEVAMNTSHQKILRWSLDVLLALAKSSATCHSQLHTRSPLMELCHHSCYSNDPLIASKAVRVMTRIVSYSSKEDTNVGGINKVVDTLESLFLLVMSDVDQDRTKELRVCLQCAVSLCGVHQDLCPRFVDLIGSQLEMSSDMYSTFLCEALGAIGGIQSQALHNLLPKVLDKLRSSETLESHTKVMLCILVFQSFAGYEWNIEAKRVIEGVVKKNNLWANYRIARSGARYGHHAVSASILNQLKDRVSSEHLHFWLAALEDLSHGEAELIDISKQPLLSYRLRQAIVHYNKAFAALKAASTPTHGLQFQCEYVRLRAEFLQCLCQLAYSCNSLCTAPPPAVASSLAENTRDPLQRYGHATNQLRKCVKEFRACAELYWKLYQSAFDADPASLVNIQLLQQMCLLLAHSVEKVAQSTYQEEAPLDFSLQHSSLETQHLIRCCQEASAVADRLSIDQEPNSITHQHIDCLLRQIEILSGSSLCLPRYFFQVLQSTSVKLAISPQPRVLGEPIGVQSGYHLAVKVEGVIQHGKRPGLFRSISGVVITVSSQLQSRSGHAHADTKPTDPSSLLTHTVAPHRDFFTAQFLLAFPTGGQYLLSVEASVVDERSNVWRTGPRTTLAVKSHEEMGKSTASTSRGGFGSWPQSDKKTSPDVSTRIGLF</sequence>
<evidence type="ECO:0000256" key="3">
    <source>
        <dbReference type="ARBA" id="ARBA00008565"/>
    </source>
</evidence>
<feature type="domain" description="Integrator complex subunit 7 helical bundle" evidence="10">
    <location>
        <begin position="527"/>
        <end position="706"/>
    </location>
</feature>
<dbReference type="InterPro" id="IPR054519">
    <property type="entry name" value="INTS7_C"/>
</dbReference>
<comment type="similarity">
    <text evidence="3">Belongs to the Integrator subunit 7 family.</text>
</comment>
<dbReference type="GO" id="GO:0032039">
    <property type="term" value="C:integrator complex"/>
    <property type="evidence" value="ECO:0007669"/>
    <property type="project" value="InterPro"/>
</dbReference>
<evidence type="ECO:0000259" key="10">
    <source>
        <dbReference type="Pfam" id="PF24437"/>
    </source>
</evidence>
<protein>
    <recommendedName>
        <fullName evidence="4">Integrator complex subunit 7</fullName>
    </recommendedName>
</protein>
<dbReference type="Pfam" id="PF22965">
    <property type="entry name" value="INTS7_C"/>
    <property type="match status" value="1"/>
</dbReference>
<dbReference type="SUPFAM" id="SSF48371">
    <property type="entry name" value="ARM repeat"/>
    <property type="match status" value="1"/>
</dbReference>
<feature type="domain" description="Integrator complex subunit 7 N-terminal" evidence="9">
    <location>
        <begin position="26"/>
        <end position="526"/>
    </location>
</feature>
<evidence type="ECO:0000256" key="2">
    <source>
        <dbReference type="ARBA" id="ARBA00004496"/>
    </source>
</evidence>
<dbReference type="InterPro" id="IPR016024">
    <property type="entry name" value="ARM-type_fold"/>
</dbReference>
<evidence type="ECO:0000259" key="9">
    <source>
        <dbReference type="Pfam" id="PF24436"/>
    </source>
</evidence>
<name>A0A7R8VTZ6_TIMDO</name>
<dbReference type="Pfam" id="PF24436">
    <property type="entry name" value="INTS7_N"/>
    <property type="match status" value="1"/>
</dbReference>
<dbReference type="InterPro" id="IPR011989">
    <property type="entry name" value="ARM-like"/>
</dbReference>
<evidence type="ECO:0000256" key="6">
    <source>
        <dbReference type="ARBA" id="ARBA00023242"/>
    </source>
</evidence>
<keyword evidence="6" id="KW-0539">Nucleus</keyword>
<feature type="region of interest" description="Disordered" evidence="7">
    <location>
        <begin position="914"/>
        <end position="953"/>
    </location>
</feature>
<evidence type="ECO:0000256" key="5">
    <source>
        <dbReference type="ARBA" id="ARBA00022490"/>
    </source>
</evidence>
<feature type="domain" description="Integrator complex subunit 7 C-terminal" evidence="8">
    <location>
        <begin position="790"/>
        <end position="904"/>
    </location>
</feature>
<dbReference type="InterPro" id="IPR056517">
    <property type="entry name" value="INTS7_HB"/>
</dbReference>
<evidence type="ECO:0000259" key="8">
    <source>
        <dbReference type="Pfam" id="PF22965"/>
    </source>
</evidence>
<comment type="subcellular location">
    <subcellularLocation>
        <location evidence="2">Cytoplasm</location>
    </subcellularLocation>
    <subcellularLocation>
        <location evidence="1">Nucleus</location>
    </subcellularLocation>
</comment>
<dbReference type="InterPro" id="IPR056516">
    <property type="entry name" value="INTS7_N"/>
</dbReference>
<evidence type="ECO:0000256" key="4">
    <source>
        <dbReference type="ARBA" id="ARBA00015336"/>
    </source>
</evidence>
<evidence type="ECO:0000256" key="1">
    <source>
        <dbReference type="ARBA" id="ARBA00004123"/>
    </source>
</evidence>
<gene>
    <name evidence="11" type="ORF">TDIB3V08_LOCUS8842</name>
</gene>
<organism evidence="11">
    <name type="scientific">Timema douglasi</name>
    <name type="common">Walking stick</name>
    <dbReference type="NCBI Taxonomy" id="61478"/>
    <lineage>
        <taxon>Eukaryota</taxon>
        <taxon>Metazoa</taxon>
        <taxon>Ecdysozoa</taxon>
        <taxon>Arthropoda</taxon>
        <taxon>Hexapoda</taxon>
        <taxon>Insecta</taxon>
        <taxon>Pterygota</taxon>
        <taxon>Neoptera</taxon>
        <taxon>Polyneoptera</taxon>
        <taxon>Phasmatodea</taxon>
        <taxon>Timematodea</taxon>
        <taxon>Timematoidea</taxon>
        <taxon>Timematidae</taxon>
        <taxon>Timema</taxon>
    </lineage>
</organism>
<dbReference type="GO" id="GO:0005737">
    <property type="term" value="C:cytoplasm"/>
    <property type="evidence" value="ECO:0007669"/>
    <property type="project" value="UniProtKB-SubCell"/>
</dbReference>